<accession>A0A2S6CF05</accession>
<dbReference type="AlphaFoldDB" id="A0A2S6CF05"/>
<feature type="domain" description="F-box" evidence="1">
    <location>
        <begin position="46"/>
        <end position="94"/>
    </location>
</feature>
<dbReference type="SUPFAM" id="SSF81383">
    <property type="entry name" value="F-box domain"/>
    <property type="match status" value="1"/>
</dbReference>
<gene>
    <name evidence="2" type="ORF">CBER1_04514</name>
</gene>
<dbReference type="OrthoDB" id="1107553at2759"/>
<dbReference type="InterPro" id="IPR001810">
    <property type="entry name" value="F-box_dom"/>
</dbReference>
<name>A0A2S6CF05_9PEZI</name>
<evidence type="ECO:0000313" key="3">
    <source>
        <dbReference type="Proteomes" id="UP000237631"/>
    </source>
</evidence>
<dbReference type="Proteomes" id="UP000237631">
    <property type="component" value="Unassembled WGS sequence"/>
</dbReference>
<organism evidence="2 3">
    <name type="scientific">Cercospora berteroae</name>
    <dbReference type="NCBI Taxonomy" id="357750"/>
    <lineage>
        <taxon>Eukaryota</taxon>
        <taxon>Fungi</taxon>
        <taxon>Dikarya</taxon>
        <taxon>Ascomycota</taxon>
        <taxon>Pezizomycotina</taxon>
        <taxon>Dothideomycetes</taxon>
        <taxon>Dothideomycetidae</taxon>
        <taxon>Mycosphaerellales</taxon>
        <taxon>Mycosphaerellaceae</taxon>
        <taxon>Cercospora</taxon>
    </lineage>
</organism>
<evidence type="ECO:0000313" key="2">
    <source>
        <dbReference type="EMBL" id="PPJ58308.1"/>
    </source>
</evidence>
<sequence length="397" mass="44949">MDSFPSNIFTLLPFNDHDAVTKPSQTHGDADHIEEHPAGVANNDAKTTIQSLPAELMLGIVSHLPPREIQRCRGVSSSIRDVIDDNQKSLLKAAPAQYQGLVDAHYYTGTPQEPSFCKFLFWYLSKRGIWKEPKYIYRSTKRVLFQWLINWAPEIGAASLYFPESERPANQLNVTWREYPDALINILDTIAVALIQAYIDTHIWELSTHDILTPKWCDVSTVKKFMKIVDCKEPHLVGSPFDLTATFAKFGLPLSTEELRQNYLDIKARREPALPAFPPSVAARDDENSNGLLSTLVAKEKDGNDLLHIPQVINKRSAFPNLSLTSVDFHFCAFNLGHFVFKELRGFLGVHLPYIGDDLAYCVRSTWAFDLLWAAKKRGKVLTSWEKAAVLEELYVC</sequence>
<dbReference type="PROSITE" id="PS50181">
    <property type="entry name" value="FBOX"/>
    <property type="match status" value="1"/>
</dbReference>
<evidence type="ECO:0000259" key="1">
    <source>
        <dbReference type="PROSITE" id="PS50181"/>
    </source>
</evidence>
<proteinExistence type="predicted"/>
<reference evidence="3" key="1">
    <citation type="journal article" date="2017" name="bioRxiv">
        <title>Conservation of a gene cluster reveals novel cercosporin biosynthetic mechanisms and extends production to the genus Colletotrichum.</title>
        <authorList>
            <person name="de Jonge R."/>
            <person name="Ebert M.K."/>
            <person name="Huitt-Roehl C.R."/>
            <person name="Pal P."/>
            <person name="Suttle J.C."/>
            <person name="Spanner R.E."/>
            <person name="Neubauer J.D."/>
            <person name="Jurick W.M.II."/>
            <person name="Stott K.A."/>
            <person name="Secor G.A."/>
            <person name="Thomma B.P.H.J."/>
            <person name="Van de Peer Y."/>
            <person name="Townsend C.A."/>
            <person name="Bolton M.D."/>
        </authorList>
    </citation>
    <scope>NUCLEOTIDE SEQUENCE [LARGE SCALE GENOMIC DNA]</scope>
    <source>
        <strain evidence="3">CBS538.71</strain>
    </source>
</reference>
<dbReference type="Gene3D" id="1.20.1280.50">
    <property type="match status" value="1"/>
</dbReference>
<comment type="caution">
    <text evidence="2">The sequence shown here is derived from an EMBL/GenBank/DDBJ whole genome shotgun (WGS) entry which is preliminary data.</text>
</comment>
<dbReference type="SMART" id="SM00256">
    <property type="entry name" value="FBOX"/>
    <property type="match status" value="1"/>
</dbReference>
<dbReference type="EMBL" id="PNEN01000465">
    <property type="protein sequence ID" value="PPJ58308.1"/>
    <property type="molecule type" value="Genomic_DNA"/>
</dbReference>
<keyword evidence="3" id="KW-1185">Reference proteome</keyword>
<dbReference type="Pfam" id="PF12937">
    <property type="entry name" value="F-box-like"/>
    <property type="match status" value="1"/>
</dbReference>
<dbReference type="InterPro" id="IPR036047">
    <property type="entry name" value="F-box-like_dom_sf"/>
</dbReference>
<protein>
    <recommendedName>
        <fullName evidence="1">F-box domain-containing protein</fullName>
    </recommendedName>
</protein>